<gene>
    <name evidence="2" type="ORF">PGLA1383_LOCUS47741</name>
    <name evidence="3" type="ORF">PGLA2088_LOCUS30311</name>
</gene>
<evidence type="ECO:0000313" key="4">
    <source>
        <dbReference type="Proteomes" id="UP000626109"/>
    </source>
</evidence>
<dbReference type="EMBL" id="CAJNNW010028744">
    <property type="protein sequence ID" value="CAE8697447.1"/>
    <property type="molecule type" value="Genomic_DNA"/>
</dbReference>
<keyword evidence="1" id="KW-1133">Transmembrane helix</keyword>
<feature type="transmembrane region" description="Helical" evidence="1">
    <location>
        <begin position="58"/>
        <end position="76"/>
    </location>
</feature>
<evidence type="ECO:0000313" key="3">
    <source>
        <dbReference type="EMBL" id="CAE8697447.1"/>
    </source>
</evidence>
<comment type="caution">
    <text evidence="3">The sequence shown here is derived from an EMBL/GenBank/DDBJ whole genome shotgun (WGS) entry which is preliminary data.</text>
</comment>
<proteinExistence type="predicted"/>
<sequence length="117" mass="13706">MLYIGSKHAVPEVAAVYPALPLSTFWVLFWMLLAFEMSYLKLYFGMGFVALFKHKPRVYNWFSNVALLGIVVQVLFSYMNKANLIVFSFRLVSYVYSRFMRGLLQEISLWQRSTLDV</sequence>
<organism evidence="3 4">
    <name type="scientific">Polarella glacialis</name>
    <name type="common">Dinoflagellate</name>
    <dbReference type="NCBI Taxonomy" id="89957"/>
    <lineage>
        <taxon>Eukaryota</taxon>
        <taxon>Sar</taxon>
        <taxon>Alveolata</taxon>
        <taxon>Dinophyceae</taxon>
        <taxon>Suessiales</taxon>
        <taxon>Suessiaceae</taxon>
        <taxon>Polarella</taxon>
    </lineage>
</organism>
<protein>
    <submittedName>
        <fullName evidence="3">Uncharacterized protein</fullName>
    </submittedName>
</protein>
<keyword evidence="1" id="KW-0812">Transmembrane</keyword>
<accession>A0A813K5E0</accession>
<dbReference type="AlphaFoldDB" id="A0A813K5E0"/>
<reference evidence="3" key="1">
    <citation type="submission" date="2021-02" db="EMBL/GenBank/DDBJ databases">
        <authorList>
            <person name="Dougan E. K."/>
            <person name="Rhodes N."/>
            <person name="Thang M."/>
            <person name="Chan C."/>
        </authorList>
    </citation>
    <scope>NUCLEOTIDE SEQUENCE</scope>
</reference>
<keyword evidence="5" id="KW-1185">Reference proteome</keyword>
<dbReference type="Proteomes" id="UP000654075">
    <property type="component" value="Unassembled WGS sequence"/>
</dbReference>
<evidence type="ECO:0000256" key="1">
    <source>
        <dbReference type="SAM" id="Phobius"/>
    </source>
</evidence>
<evidence type="ECO:0000313" key="5">
    <source>
        <dbReference type="Proteomes" id="UP000654075"/>
    </source>
</evidence>
<dbReference type="EMBL" id="CAJNNV010030193">
    <property type="protein sequence ID" value="CAE8631743.1"/>
    <property type="molecule type" value="Genomic_DNA"/>
</dbReference>
<dbReference type="OrthoDB" id="420252at2759"/>
<keyword evidence="1" id="KW-0472">Membrane</keyword>
<dbReference type="Proteomes" id="UP000626109">
    <property type="component" value="Unassembled WGS sequence"/>
</dbReference>
<name>A0A813K5E0_POLGL</name>
<evidence type="ECO:0000313" key="2">
    <source>
        <dbReference type="EMBL" id="CAE8631743.1"/>
    </source>
</evidence>